<evidence type="ECO:0000313" key="6">
    <source>
        <dbReference type="EMBL" id="KZV95968.1"/>
    </source>
</evidence>
<feature type="transmembrane region" description="Helical" evidence="4">
    <location>
        <begin position="198"/>
        <end position="218"/>
    </location>
</feature>
<feature type="transmembrane region" description="Helical" evidence="4">
    <location>
        <begin position="166"/>
        <end position="186"/>
    </location>
</feature>
<sequence>MDGMEHVKESVSLEGSRDGTQSEDSITYPEGGLTAWSVAFSAWCSMMAAFGIINSMGVFQAYVSTTLLPSYSPDAIGWIFGIYVFVSYFCGVQIGPIFDAKGPTLLLVAGSVCMVGSTFALAHCTKYWHFIITLSLVNGIGSSLLFTPAMGAVAHWFHQRRGTATGFAFIGGGLGGVIFPLLVQPLLPHVGWAWTMRIVAFVQLVLCIVIVTLCRGRLPPKSSISLTPTRDMLPDLRMFLDPAMAVTSAGVFFVEWAYFVPISYIPSYYLVRQGLATAGSATSSDAAFAYQLLAILNGVSCIGRFSAGYIADRAGRFNTMIISNLLCLLAVATFWMADTLIAKPPGSTLLVAFVAVFGFASGANITLIPICVGQLCDTRDYGRYYASAYSITSFGCLTGIPIAGRLLAVTGESGRRAFWGLVLFAAMSYVAAFLCFLWVRVYVKGWNLRVRW</sequence>
<reference evidence="6 7" key="1">
    <citation type="journal article" date="2016" name="Mol. Biol. Evol.">
        <title>Comparative Genomics of Early-Diverging Mushroom-Forming Fungi Provides Insights into the Origins of Lignocellulose Decay Capabilities.</title>
        <authorList>
            <person name="Nagy L.G."/>
            <person name="Riley R."/>
            <person name="Tritt A."/>
            <person name="Adam C."/>
            <person name="Daum C."/>
            <person name="Floudas D."/>
            <person name="Sun H."/>
            <person name="Yadav J.S."/>
            <person name="Pangilinan J."/>
            <person name="Larsson K.H."/>
            <person name="Matsuura K."/>
            <person name="Barry K."/>
            <person name="Labutti K."/>
            <person name="Kuo R."/>
            <person name="Ohm R.A."/>
            <person name="Bhattacharya S.S."/>
            <person name="Shirouzu T."/>
            <person name="Yoshinaga Y."/>
            <person name="Martin F.M."/>
            <person name="Grigoriev I.V."/>
            <person name="Hibbett D.S."/>
        </authorList>
    </citation>
    <scope>NUCLEOTIDE SEQUENCE [LARGE SCALE GENOMIC DNA]</scope>
    <source>
        <strain evidence="6 7">HHB12029</strain>
    </source>
</reference>
<feature type="transmembrane region" description="Helical" evidence="4">
    <location>
        <begin position="105"/>
        <end position="122"/>
    </location>
</feature>
<feature type="transmembrane region" description="Helical" evidence="4">
    <location>
        <begin position="384"/>
        <end position="406"/>
    </location>
</feature>
<feature type="domain" description="Major facilitator superfamily (MFS) profile" evidence="5">
    <location>
        <begin position="37"/>
        <end position="443"/>
    </location>
</feature>
<keyword evidence="4" id="KW-0812">Transmembrane</keyword>
<keyword evidence="4" id="KW-0472">Membrane</keyword>
<proteinExistence type="inferred from homology"/>
<dbReference type="GO" id="GO:0022857">
    <property type="term" value="F:transmembrane transporter activity"/>
    <property type="evidence" value="ECO:0007669"/>
    <property type="project" value="InterPro"/>
</dbReference>
<dbReference type="SUPFAM" id="SSF103473">
    <property type="entry name" value="MFS general substrate transporter"/>
    <property type="match status" value="1"/>
</dbReference>
<dbReference type="Proteomes" id="UP000077266">
    <property type="component" value="Unassembled WGS sequence"/>
</dbReference>
<feature type="transmembrane region" description="Helical" evidence="4">
    <location>
        <begin position="287"/>
        <end position="305"/>
    </location>
</feature>
<feature type="transmembrane region" description="Helical" evidence="4">
    <location>
        <begin position="317"/>
        <end position="337"/>
    </location>
</feature>
<protein>
    <submittedName>
        <fullName evidence="6">MFS general substrate transporter</fullName>
    </submittedName>
</protein>
<dbReference type="OrthoDB" id="2213137at2759"/>
<dbReference type="PANTHER" id="PTHR11360:SF177">
    <property type="entry name" value="RIBOFLAVIN TRANSPORTER MCH5"/>
    <property type="match status" value="1"/>
</dbReference>
<dbReference type="Gene3D" id="1.20.1250.20">
    <property type="entry name" value="MFS general substrate transporter like domains"/>
    <property type="match status" value="1"/>
</dbReference>
<feature type="transmembrane region" description="Helical" evidence="4">
    <location>
        <begin position="418"/>
        <end position="443"/>
    </location>
</feature>
<evidence type="ECO:0000256" key="3">
    <source>
        <dbReference type="SAM" id="MobiDB-lite"/>
    </source>
</evidence>
<evidence type="ECO:0000259" key="5">
    <source>
        <dbReference type="PROSITE" id="PS50850"/>
    </source>
</evidence>
<dbReference type="PANTHER" id="PTHR11360">
    <property type="entry name" value="MONOCARBOXYLATE TRANSPORTER"/>
    <property type="match status" value="1"/>
</dbReference>
<feature type="region of interest" description="Disordered" evidence="3">
    <location>
        <begin position="1"/>
        <end position="26"/>
    </location>
</feature>
<dbReference type="InterPro" id="IPR050327">
    <property type="entry name" value="Proton-linked_MCT"/>
</dbReference>
<name>A0A165K8S4_EXIGL</name>
<evidence type="ECO:0000256" key="1">
    <source>
        <dbReference type="ARBA" id="ARBA00004141"/>
    </source>
</evidence>
<dbReference type="GO" id="GO:0016020">
    <property type="term" value="C:membrane"/>
    <property type="evidence" value="ECO:0007669"/>
    <property type="project" value="UniProtKB-SubCell"/>
</dbReference>
<feature type="transmembrane region" description="Helical" evidence="4">
    <location>
        <begin position="75"/>
        <end position="98"/>
    </location>
</feature>
<evidence type="ECO:0000256" key="2">
    <source>
        <dbReference type="ARBA" id="ARBA00006727"/>
    </source>
</evidence>
<feature type="transmembrane region" description="Helical" evidence="4">
    <location>
        <begin position="128"/>
        <end position="154"/>
    </location>
</feature>
<keyword evidence="4" id="KW-1133">Transmembrane helix</keyword>
<dbReference type="InterPro" id="IPR020846">
    <property type="entry name" value="MFS_dom"/>
</dbReference>
<evidence type="ECO:0000256" key="4">
    <source>
        <dbReference type="SAM" id="Phobius"/>
    </source>
</evidence>
<evidence type="ECO:0000313" key="7">
    <source>
        <dbReference type="Proteomes" id="UP000077266"/>
    </source>
</evidence>
<dbReference type="InterPro" id="IPR036259">
    <property type="entry name" value="MFS_trans_sf"/>
</dbReference>
<accession>A0A165K8S4</accession>
<comment type="similarity">
    <text evidence="2">Belongs to the major facilitator superfamily. Monocarboxylate porter (TC 2.A.1.13) family.</text>
</comment>
<organism evidence="6 7">
    <name type="scientific">Exidia glandulosa HHB12029</name>
    <dbReference type="NCBI Taxonomy" id="1314781"/>
    <lineage>
        <taxon>Eukaryota</taxon>
        <taxon>Fungi</taxon>
        <taxon>Dikarya</taxon>
        <taxon>Basidiomycota</taxon>
        <taxon>Agaricomycotina</taxon>
        <taxon>Agaricomycetes</taxon>
        <taxon>Auriculariales</taxon>
        <taxon>Exidiaceae</taxon>
        <taxon>Exidia</taxon>
    </lineage>
</organism>
<keyword evidence="7" id="KW-1185">Reference proteome</keyword>
<dbReference type="InParanoid" id="A0A165K8S4"/>
<dbReference type="PROSITE" id="PS50850">
    <property type="entry name" value="MFS"/>
    <property type="match status" value="1"/>
</dbReference>
<comment type="subcellular location">
    <subcellularLocation>
        <location evidence="1">Membrane</location>
        <topology evidence="1">Multi-pass membrane protein</topology>
    </subcellularLocation>
</comment>
<dbReference type="Pfam" id="PF07690">
    <property type="entry name" value="MFS_1"/>
    <property type="match status" value="1"/>
</dbReference>
<feature type="transmembrane region" description="Helical" evidence="4">
    <location>
        <begin position="38"/>
        <end position="63"/>
    </location>
</feature>
<feature type="compositionally biased region" description="Basic and acidic residues" evidence="3">
    <location>
        <begin position="1"/>
        <end position="17"/>
    </location>
</feature>
<dbReference type="InterPro" id="IPR011701">
    <property type="entry name" value="MFS"/>
</dbReference>
<dbReference type="EMBL" id="KV425949">
    <property type="protein sequence ID" value="KZV95968.1"/>
    <property type="molecule type" value="Genomic_DNA"/>
</dbReference>
<gene>
    <name evidence="6" type="ORF">EXIGLDRAFT_714773</name>
</gene>
<dbReference type="STRING" id="1314781.A0A165K8S4"/>
<feature type="transmembrane region" description="Helical" evidence="4">
    <location>
        <begin position="349"/>
        <end position="372"/>
    </location>
</feature>
<dbReference type="AlphaFoldDB" id="A0A165K8S4"/>